<evidence type="ECO:0000313" key="10">
    <source>
        <dbReference type="Proteomes" id="UP000778951"/>
    </source>
</evidence>
<evidence type="ECO:0000256" key="1">
    <source>
        <dbReference type="ARBA" id="ARBA00001974"/>
    </source>
</evidence>
<sequence>MKIIVVGATAAGTTFAAKMRRNKKDAQIILLEKSNTTSLGACGLPFYVGGFFDNPHHMIARTPEQFVESGIDTRILHEALSVNAKDKSILIKDLAKNQEYSESYDALVIATGASVAPMPFSLAEGVDIYPLRRLEDGIRLHEALHSSTPKHVAIIGAGFIGIEVVEGALKLGHQVSLIDGAPKPMANSVDEEFQNLIDEELNAHNVKGYYGSFIKAIDQNKSIILENGQRISADIIVWAGGIVPATMWLEPSGIAMERGVIQTDRNGETSLTDIYAIGDCATVHHLVLDKPFYSPLATTANKMGRFLADHLAGVATGDFTGMMGSASLKACDLEVVRVGLSEGEAKRHGVSYQSAFIEDKDHTNYYPDAQKIWIKLLYDDTGVILGAQLAGKRGAALRGSAMAFAVAKRMTIKELGLLDIPYSPPFARTWDALNVAGNASKLK</sequence>
<dbReference type="AlphaFoldDB" id="A0A968KVE1"/>
<dbReference type="InterPro" id="IPR050260">
    <property type="entry name" value="FAD-bd_OxRdtase"/>
</dbReference>
<dbReference type="InterPro" id="IPR023753">
    <property type="entry name" value="FAD/NAD-binding_dom"/>
</dbReference>
<keyword evidence="10" id="KW-1185">Reference proteome</keyword>
<feature type="domain" description="FAD/NAD(P)-binding" evidence="8">
    <location>
        <begin position="1"/>
        <end position="291"/>
    </location>
</feature>
<dbReference type="SUPFAM" id="SSF55424">
    <property type="entry name" value="FAD/NAD-linked reductases, dimerisation (C-terminal) domain"/>
    <property type="match status" value="1"/>
</dbReference>
<comment type="similarity">
    <text evidence="2">Belongs to the class-III pyridine nucleotide-disulfide oxidoreductase family.</text>
</comment>
<name>A0A968KVE1_9SPIO</name>
<dbReference type="Gene3D" id="3.50.50.60">
    <property type="entry name" value="FAD/NAD(P)-binding domain"/>
    <property type="match status" value="2"/>
</dbReference>
<organism evidence="9 10">
    <name type="scientific">Entomospira culicis</name>
    <dbReference type="NCBI Taxonomy" id="2719989"/>
    <lineage>
        <taxon>Bacteria</taxon>
        <taxon>Pseudomonadati</taxon>
        <taxon>Spirochaetota</taxon>
        <taxon>Spirochaetia</taxon>
        <taxon>Spirochaetales</taxon>
        <taxon>Spirochaetaceae</taxon>
        <taxon>Entomospira</taxon>
    </lineage>
</organism>
<evidence type="ECO:0000256" key="5">
    <source>
        <dbReference type="ARBA" id="ARBA00023002"/>
    </source>
</evidence>
<dbReference type="PANTHER" id="PTHR43429">
    <property type="entry name" value="PYRIDINE NUCLEOTIDE-DISULFIDE OXIDOREDUCTASE DOMAIN-CONTAINING"/>
    <property type="match status" value="1"/>
</dbReference>
<dbReference type="InterPro" id="IPR004099">
    <property type="entry name" value="Pyr_nucl-diS_OxRdtase_dimer"/>
</dbReference>
<dbReference type="PRINTS" id="PR00411">
    <property type="entry name" value="PNDRDTASEI"/>
</dbReference>
<evidence type="ECO:0000256" key="3">
    <source>
        <dbReference type="ARBA" id="ARBA00022630"/>
    </source>
</evidence>
<dbReference type="Pfam" id="PF07992">
    <property type="entry name" value="Pyr_redox_2"/>
    <property type="match status" value="1"/>
</dbReference>
<evidence type="ECO:0000313" key="9">
    <source>
        <dbReference type="EMBL" id="NIZ69008.1"/>
    </source>
</evidence>
<keyword evidence="3" id="KW-0285">Flavoprotein</keyword>
<protein>
    <submittedName>
        <fullName evidence="9">CoA-disulfide reductase</fullName>
        <ecNumber evidence="9">1.8.1.14</ecNumber>
    </submittedName>
</protein>
<keyword evidence="6" id="KW-0676">Redox-active center</keyword>
<evidence type="ECO:0000256" key="4">
    <source>
        <dbReference type="ARBA" id="ARBA00022827"/>
    </source>
</evidence>
<dbReference type="PRINTS" id="PR00368">
    <property type="entry name" value="FADPNR"/>
</dbReference>
<comment type="cofactor">
    <cofactor evidence="1">
        <name>FAD</name>
        <dbReference type="ChEBI" id="CHEBI:57692"/>
    </cofactor>
</comment>
<dbReference type="SUPFAM" id="SSF51905">
    <property type="entry name" value="FAD/NAD(P)-binding domain"/>
    <property type="match status" value="1"/>
</dbReference>
<proteinExistence type="inferred from homology"/>
<dbReference type="EC" id="1.8.1.14" evidence="9"/>
<dbReference type="Proteomes" id="UP000778951">
    <property type="component" value="Unassembled WGS sequence"/>
</dbReference>
<comment type="caution">
    <text evidence="9">The sequence shown here is derived from an EMBL/GenBank/DDBJ whole genome shotgun (WGS) entry which is preliminary data.</text>
</comment>
<accession>A0A968KVE1</accession>
<evidence type="ECO:0000256" key="2">
    <source>
        <dbReference type="ARBA" id="ARBA00009130"/>
    </source>
</evidence>
<evidence type="ECO:0000259" key="7">
    <source>
        <dbReference type="Pfam" id="PF02852"/>
    </source>
</evidence>
<dbReference type="InterPro" id="IPR016156">
    <property type="entry name" value="FAD/NAD-linked_Rdtase_dimer_sf"/>
</dbReference>
<keyword evidence="5 9" id="KW-0560">Oxidoreductase</keyword>
<dbReference type="PANTHER" id="PTHR43429:SF1">
    <property type="entry name" value="NAD(P)H SULFUR OXIDOREDUCTASE (COA-DEPENDENT)"/>
    <property type="match status" value="1"/>
</dbReference>
<dbReference type="Pfam" id="PF02852">
    <property type="entry name" value="Pyr_redox_dim"/>
    <property type="match status" value="1"/>
</dbReference>
<dbReference type="InterPro" id="IPR036188">
    <property type="entry name" value="FAD/NAD-bd_sf"/>
</dbReference>
<reference evidence="9" key="1">
    <citation type="submission" date="2020-03" db="EMBL/GenBank/DDBJ databases">
        <title>Spirochaetal bacteria isolated from arthropods constitute a novel genus Entomospira genus novum within the order Spirochaetales.</title>
        <authorList>
            <person name="Grana-Miraglia L."/>
            <person name="Sikutova S."/>
            <person name="Fingerle V."/>
            <person name="Sing A."/>
            <person name="Castillo-Ramirez S."/>
            <person name="Margos G."/>
            <person name="Rudolf I."/>
        </authorList>
    </citation>
    <scope>NUCLEOTIDE SEQUENCE</scope>
    <source>
        <strain evidence="9">BR149</strain>
    </source>
</reference>
<dbReference type="GO" id="GO:0050451">
    <property type="term" value="F:CoA-disulfide reductase (NADPH) activity"/>
    <property type="evidence" value="ECO:0007669"/>
    <property type="project" value="UniProtKB-EC"/>
</dbReference>
<gene>
    <name evidence="9" type="ORF">HCT48_02095</name>
</gene>
<dbReference type="EMBL" id="JAATLM010000001">
    <property type="protein sequence ID" value="NIZ69008.1"/>
    <property type="molecule type" value="Genomic_DNA"/>
</dbReference>
<keyword evidence="4" id="KW-0274">FAD</keyword>
<dbReference type="RefSeq" id="WP_167695114.1">
    <property type="nucleotide sequence ID" value="NZ_CP118181.1"/>
</dbReference>
<evidence type="ECO:0000259" key="8">
    <source>
        <dbReference type="Pfam" id="PF07992"/>
    </source>
</evidence>
<dbReference type="NCBIfam" id="NF007123">
    <property type="entry name" value="PRK09564.1"/>
    <property type="match status" value="1"/>
</dbReference>
<evidence type="ECO:0000256" key="6">
    <source>
        <dbReference type="ARBA" id="ARBA00023284"/>
    </source>
</evidence>
<feature type="domain" description="Pyridine nucleotide-disulphide oxidoreductase dimerisation" evidence="7">
    <location>
        <begin position="327"/>
        <end position="429"/>
    </location>
</feature>